<dbReference type="GO" id="GO:0003677">
    <property type="term" value="F:DNA binding"/>
    <property type="evidence" value="ECO:0007669"/>
    <property type="project" value="InterPro"/>
</dbReference>
<dbReference type="RefSeq" id="WP_068428265.1">
    <property type="nucleotide sequence ID" value="NZ_LVHI01000023.1"/>
</dbReference>
<dbReference type="InterPro" id="IPR036894">
    <property type="entry name" value="YbaB-like_sf"/>
</dbReference>
<evidence type="ECO:0000313" key="2">
    <source>
        <dbReference type="Proteomes" id="UP000077519"/>
    </source>
</evidence>
<comment type="caution">
    <text evidence="1">The sequence shown here is derived from an EMBL/GenBank/DDBJ whole genome shotgun (WGS) entry which is preliminary data.</text>
</comment>
<dbReference type="Gene3D" id="3.30.1310.10">
    <property type="entry name" value="Nucleoid-associated protein YbaB-like domain"/>
    <property type="match status" value="1"/>
</dbReference>
<proteinExistence type="predicted"/>
<dbReference type="EMBL" id="LVHI01000023">
    <property type="protein sequence ID" value="OAK52617.1"/>
    <property type="molecule type" value="Genomic_DNA"/>
</dbReference>
<dbReference type="Pfam" id="PF02575">
    <property type="entry name" value="YbaB_DNA_bd"/>
    <property type="match status" value="1"/>
</dbReference>
<name>A0A177YAS1_9NOCA</name>
<keyword evidence="2" id="KW-1185">Reference proteome</keyword>
<dbReference type="Proteomes" id="UP000077519">
    <property type="component" value="Unassembled WGS sequence"/>
</dbReference>
<dbReference type="SUPFAM" id="SSF82607">
    <property type="entry name" value="YbaB-like"/>
    <property type="match status" value="1"/>
</dbReference>
<accession>A0A177YAS1</accession>
<protein>
    <recommendedName>
        <fullName evidence="3">YbaB/EbfC DNA-binding family protein</fullName>
    </recommendedName>
</protein>
<organism evidence="1 2">
    <name type="scientific">Rhodococcoides kyotonense</name>
    <dbReference type="NCBI Taxonomy" id="398843"/>
    <lineage>
        <taxon>Bacteria</taxon>
        <taxon>Bacillati</taxon>
        <taxon>Actinomycetota</taxon>
        <taxon>Actinomycetes</taxon>
        <taxon>Mycobacteriales</taxon>
        <taxon>Nocardiaceae</taxon>
        <taxon>Rhodococcoides</taxon>
    </lineage>
</organism>
<evidence type="ECO:0000313" key="1">
    <source>
        <dbReference type="EMBL" id="OAK52617.1"/>
    </source>
</evidence>
<dbReference type="AlphaFoldDB" id="A0A177YAS1"/>
<dbReference type="InterPro" id="IPR004401">
    <property type="entry name" value="YbaB/EbfC"/>
</dbReference>
<gene>
    <name evidence="1" type="ORF">A3K89_07355</name>
</gene>
<sequence length="100" mass="10578">MTEPLEGLISRGQRALNSMQGAAETLAGLRIVHRSPDGVVEVEVDSHGAVVGLDLAPDLTRESASRLGSIIVATAETAARDALARREVILRDMQSSLTET</sequence>
<evidence type="ECO:0008006" key="3">
    <source>
        <dbReference type="Google" id="ProtNLM"/>
    </source>
</evidence>
<reference evidence="1 2" key="1">
    <citation type="submission" date="2016-03" db="EMBL/GenBank/DDBJ databases">
        <title>Genome sequence of Rhodococcus kyotonensis KB10.</title>
        <authorList>
            <person name="Jeong H."/>
            <person name="Hong C.E."/>
            <person name="Jo S.H."/>
            <person name="Park J.M."/>
        </authorList>
    </citation>
    <scope>NUCLEOTIDE SEQUENCE [LARGE SCALE GENOMIC DNA]</scope>
    <source>
        <strain evidence="1 2">KB10</strain>
    </source>
</reference>